<feature type="domain" description="Alpha-galactosidase NEW3" evidence="2">
    <location>
        <begin position="271"/>
        <end position="346"/>
    </location>
</feature>
<proteinExistence type="predicted"/>
<evidence type="ECO:0000256" key="1">
    <source>
        <dbReference type="SAM" id="Phobius"/>
    </source>
</evidence>
<keyword evidence="1" id="KW-0472">Membrane</keyword>
<dbReference type="AlphaFoldDB" id="A0A1W1W1V7"/>
<sequence>MSKMPIRSISRITVFFYVLSLLTFILVLPAAEAGGLLLSTAFPGIEVRPGETVTFPLEIRNYGEPQKVDLQVVSGPKGWSTSFKGGGMIVNQVFATDKEPAKVDFQVEVPQEAKPGNYSFVIQASGPGGSSSLSLKLLIKETPSGNDKMTTQYPVLSGTSTTTFQFRVDLTNNGAQEKSYSLNAQAPPGWQVTFSPAYESKQIASLSLKPGQSQGLDVTVKPPQGVKAGTYNIPIEAVSGNSKAGVVLKVVITGTYSLEITTPTERFNAEATAGVESPVTLIIKNTGSSDIQNVTFSATPPTNWAVTFKPDTIDVLPAGESRQVTAFIKPSKEAIAGDYVVNITANSPAASTTATFRISVKTSTLWGVVGVLLVLGVIGGVAWTFHKYGRR</sequence>
<dbReference type="EMBL" id="LT838272">
    <property type="protein sequence ID" value="SMB99371.1"/>
    <property type="molecule type" value="Genomic_DNA"/>
</dbReference>
<evidence type="ECO:0000259" key="2">
    <source>
        <dbReference type="Pfam" id="PF10633"/>
    </source>
</evidence>
<dbReference type="PANTHER" id="PTHR39198:SF1">
    <property type="entry name" value="ALPHA-GALACTOSIDASE NEW3 DOMAIN-CONTAINING PROTEIN"/>
    <property type="match status" value="1"/>
</dbReference>
<dbReference type="STRING" id="698762.SAMN00808754_2872"/>
<evidence type="ECO:0000313" key="4">
    <source>
        <dbReference type="Proteomes" id="UP000192569"/>
    </source>
</evidence>
<dbReference type="Proteomes" id="UP000192569">
    <property type="component" value="Chromosome I"/>
</dbReference>
<feature type="transmembrane region" description="Helical" evidence="1">
    <location>
        <begin position="365"/>
        <end position="385"/>
    </location>
</feature>
<feature type="domain" description="Alpha-galactosidase NEW3" evidence="2">
    <location>
        <begin position="48"/>
        <end position="125"/>
    </location>
</feature>
<gene>
    <name evidence="3" type="ORF">SAMN00808754_2872</name>
</gene>
<accession>A0A1W1W1V7</accession>
<evidence type="ECO:0000313" key="3">
    <source>
        <dbReference type="EMBL" id="SMB99371.1"/>
    </source>
</evidence>
<dbReference type="InterPro" id="IPR018905">
    <property type="entry name" value="A-galactase_NEW3"/>
</dbReference>
<keyword evidence="1" id="KW-0812">Transmembrane</keyword>
<dbReference type="OrthoDB" id="8631677at2"/>
<keyword evidence="1" id="KW-1133">Transmembrane helix</keyword>
<name>A0A1W1W1V7_9FIRM</name>
<dbReference type="InterPro" id="IPR013783">
    <property type="entry name" value="Ig-like_fold"/>
</dbReference>
<reference evidence="3 4" key="1">
    <citation type="submission" date="2017-04" db="EMBL/GenBank/DDBJ databases">
        <authorList>
            <person name="Afonso C.L."/>
            <person name="Miller P.J."/>
            <person name="Scott M.A."/>
            <person name="Spackman E."/>
            <person name="Goraichik I."/>
            <person name="Dimitrov K.M."/>
            <person name="Suarez D.L."/>
            <person name="Swayne D.E."/>
        </authorList>
    </citation>
    <scope>NUCLEOTIDE SEQUENCE [LARGE SCALE GENOMIC DNA]</scope>
    <source>
        <strain evidence="3 4">ToBE</strain>
    </source>
</reference>
<feature type="domain" description="Alpha-galactosidase NEW3" evidence="2">
    <location>
        <begin position="163"/>
        <end position="237"/>
    </location>
</feature>
<dbReference type="PANTHER" id="PTHR39198">
    <property type="entry name" value="HYPOTHETICAL MEMBRANE PROTEIN, CONSERVED"/>
    <property type="match status" value="1"/>
</dbReference>
<dbReference type="RefSeq" id="WP_084666558.1">
    <property type="nucleotide sequence ID" value="NZ_LT838272.1"/>
</dbReference>
<keyword evidence="4" id="KW-1185">Reference proteome</keyword>
<organism evidence="3 4">
    <name type="scientific">Thermanaeromonas toyohensis ToBE</name>
    <dbReference type="NCBI Taxonomy" id="698762"/>
    <lineage>
        <taxon>Bacteria</taxon>
        <taxon>Bacillati</taxon>
        <taxon>Bacillota</taxon>
        <taxon>Clostridia</taxon>
        <taxon>Neomoorellales</taxon>
        <taxon>Neomoorellaceae</taxon>
        <taxon>Thermanaeromonas</taxon>
    </lineage>
</organism>
<dbReference type="Pfam" id="PF10633">
    <property type="entry name" value="NPCBM_assoc"/>
    <property type="match status" value="3"/>
</dbReference>
<protein>
    <submittedName>
        <fullName evidence="3">Uncharacterized membrane protein</fullName>
    </submittedName>
</protein>
<dbReference type="Gene3D" id="2.60.40.10">
    <property type="entry name" value="Immunoglobulins"/>
    <property type="match status" value="2"/>
</dbReference>